<dbReference type="PANTHER" id="PTHR13847">
    <property type="entry name" value="SARCOSINE DEHYDROGENASE-RELATED"/>
    <property type="match status" value="1"/>
</dbReference>
<dbReference type="Pfam" id="PF01266">
    <property type="entry name" value="DAO"/>
    <property type="match status" value="1"/>
</dbReference>
<evidence type="ECO:0000313" key="8">
    <source>
        <dbReference type="Proteomes" id="UP000009231"/>
    </source>
</evidence>
<dbReference type="eggNOG" id="arCOG02854">
    <property type="taxonomic scope" value="Archaea"/>
</dbReference>
<dbReference type="STRING" id="868131.MSWAN_1820"/>
<dbReference type="PRINTS" id="PR00162">
    <property type="entry name" value="RIESKE"/>
</dbReference>
<evidence type="ECO:0000259" key="6">
    <source>
        <dbReference type="PROSITE" id="PS51296"/>
    </source>
</evidence>
<evidence type="ECO:0000256" key="5">
    <source>
        <dbReference type="ARBA" id="ARBA00023157"/>
    </source>
</evidence>
<dbReference type="GO" id="GO:0016020">
    <property type="term" value="C:membrane"/>
    <property type="evidence" value="ECO:0007669"/>
    <property type="project" value="InterPro"/>
</dbReference>
<dbReference type="InterPro" id="IPR005805">
    <property type="entry name" value="Rieske_Fe-S_prot_C"/>
</dbReference>
<keyword evidence="4" id="KW-0411">Iron-sulfur</keyword>
<keyword evidence="8" id="KW-1185">Reference proteome</keyword>
<dbReference type="Gene3D" id="3.30.9.10">
    <property type="entry name" value="D-Amino Acid Oxidase, subunit A, domain 2"/>
    <property type="match status" value="1"/>
</dbReference>
<dbReference type="RefSeq" id="WP_013826330.1">
    <property type="nucleotide sequence ID" value="NC_015574.1"/>
</dbReference>
<proteinExistence type="predicted"/>
<dbReference type="PROSITE" id="PS51296">
    <property type="entry name" value="RIESKE"/>
    <property type="match status" value="1"/>
</dbReference>
<dbReference type="EMBL" id="CP002772">
    <property type="protein sequence ID" value="AEG18831.1"/>
    <property type="molecule type" value="Genomic_DNA"/>
</dbReference>
<gene>
    <name evidence="7" type="ordered locus">MSWAN_1820</name>
</gene>
<reference evidence="7 8" key="1">
    <citation type="journal article" date="2014" name="Int. J. Syst. Evol. Microbiol.">
        <title>Methanobacterium paludis sp. nov. and a novel strain of Methanobacterium lacus isolated from northern peatlands.</title>
        <authorList>
            <person name="Cadillo-Quiroz H."/>
            <person name="Brauer S.L."/>
            <person name="Goodson N."/>
            <person name="Yavitt J.B."/>
            <person name="Zinder S.H."/>
        </authorList>
    </citation>
    <scope>NUCLEOTIDE SEQUENCE [LARGE SCALE GENOMIC DNA]</scope>
    <source>
        <strain evidence="8">DSM 25820 / JCM 18151 / SWAN1</strain>
    </source>
</reference>
<dbReference type="KEGG" id="mew:MSWAN_1820"/>
<accession>F6D4G8</accession>
<protein>
    <submittedName>
        <fullName evidence="7">FAD dependent oxidoreductase</fullName>
    </submittedName>
</protein>
<dbReference type="Gene3D" id="3.50.50.60">
    <property type="entry name" value="FAD/NAD(P)-binding domain"/>
    <property type="match status" value="1"/>
</dbReference>
<dbReference type="SUPFAM" id="SSF50022">
    <property type="entry name" value="ISP domain"/>
    <property type="match status" value="1"/>
</dbReference>
<dbReference type="GO" id="GO:0005737">
    <property type="term" value="C:cytoplasm"/>
    <property type="evidence" value="ECO:0007669"/>
    <property type="project" value="TreeGrafter"/>
</dbReference>
<dbReference type="InterPro" id="IPR017941">
    <property type="entry name" value="Rieske_2Fe-2S"/>
</dbReference>
<dbReference type="PANTHER" id="PTHR13847:SF274">
    <property type="entry name" value="RIESKE 2FE-2S IRON-SULFUR PROTEIN YHFW-RELATED"/>
    <property type="match status" value="1"/>
</dbReference>
<dbReference type="HOGENOM" id="CLU_007884_15_1_2"/>
<name>F6D4G8_METPW</name>
<keyword evidence="1" id="KW-0001">2Fe-2S</keyword>
<dbReference type="Proteomes" id="UP000009231">
    <property type="component" value="Chromosome"/>
</dbReference>
<keyword evidence="3" id="KW-0408">Iron</keyword>
<dbReference type="SUPFAM" id="SSF51905">
    <property type="entry name" value="FAD/NAD(P)-binding domain"/>
    <property type="match status" value="1"/>
</dbReference>
<dbReference type="Pfam" id="PF00355">
    <property type="entry name" value="Rieske"/>
    <property type="match status" value="1"/>
</dbReference>
<keyword evidence="2" id="KW-0479">Metal-binding</keyword>
<dbReference type="InterPro" id="IPR036188">
    <property type="entry name" value="FAD/NAD-bd_sf"/>
</dbReference>
<keyword evidence="5" id="KW-1015">Disulfide bond</keyword>
<dbReference type="GO" id="GO:0051537">
    <property type="term" value="F:2 iron, 2 sulfur cluster binding"/>
    <property type="evidence" value="ECO:0007669"/>
    <property type="project" value="UniProtKB-KW"/>
</dbReference>
<dbReference type="OrthoDB" id="5623at2157"/>
<evidence type="ECO:0000256" key="1">
    <source>
        <dbReference type="ARBA" id="ARBA00022714"/>
    </source>
</evidence>
<dbReference type="InterPro" id="IPR006076">
    <property type="entry name" value="FAD-dep_OxRdtase"/>
</dbReference>
<dbReference type="Gene3D" id="2.102.10.10">
    <property type="entry name" value="Rieske [2Fe-2S] iron-sulphur domain"/>
    <property type="match status" value="1"/>
</dbReference>
<feature type="domain" description="Rieske" evidence="6">
    <location>
        <begin position="417"/>
        <end position="501"/>
    </location>
</feature>
<sequence>MVNTDLQGKSGSFWEEMCPATNFPPLEEGLKVDVAIIGGGIAGITAAILLKENGQTVAVIEANRIVKDVTIGTTAKISVAPNMIYSNLISTLGKAKSQKFAMANMNSLKKIADIVSKRDINCDFKFVQFYIYTELADKVETIKSEINAAKELGLTVFYTENVPLPFETGPAALYENQAQFHPRKYLLALSDDIPGEGSYVFENTRAIDMKEGKIKEVLTDKGSIMADNVIVATNTPIYDPDMLYNHLHPGRSYVMGVYAKGEFPEGMFVDFDPVHTYRTAPTQKGQLIIVAGEHHDAGKVTNTKEYYKRLENYARQHLDIESIEYHWSSQDNVTDDGLPLIGMTSKEGIYVATGFGFWGMTTGTTAAMVLTDLITGKENQFADLFDPTRFKPVESTEDILKQESTVKSVTGKEISRSKILDTVDLSPDEAKTFGEDGEMFAAYMDDDGSIHALQAVCTHRGCLLTWNNAEKSWDCPCHGSRFNFDGEILHGPAVKELRRYI</sequence>
<organism evidence="7 8">
    <name type="scientific">Methanobacterium paludis (strain DSM 25820 / JCM 18151 / SWAN1)</name>
    <dbReference type="NCBI Taxonomy" id="868131"/>
    <lineage>
        <taxon>Archaea</taxon>
        <taxon>Methanobacteriati</taxon>
        <taxon>Methanobacteriota</taxon>
        <taxon>Methanomada group</taxon>
        <taxon>Methanobacteria</taxon>
        <taxon>Methanobacteriales</taxon>
        <taxon>Methanobacteriaceae</taxon>
        <taxon>Methanobacterium</taxon>
    </lineage>
</organism>
<evidence type="ECO:0000256" key="4">
    <source>
        <dbReference type="ARBA" id="ARBA00023014"/>
    </source>
</evidence>
<dbReference type="InterPro" id="IPR036922">
    <property type="entry name" value="Rieske_2Fe-2S_sf"/>
</dbReference>
<dbReference type="GO" id="GO:0046872">
    <property type="term" value="F:metal ion binding"/>
    <property type="evidence" value="ECO:0007669"/>
    <property type="project" value="UniProtKB-KW"/>
</dbReference>
<evidence type="ECO:0000256" key="2">
    <source>
        <dbReference type="ARBA" id="ARBA00022723"/>
    </source>
</evidence>
<evidence type="ECO:0000256" key="3">
    <source>
        <dbReference type="ARBA" id="ARBA00023004"/>
    </source>
</evidence>
<dbReference type="eggNOG" id="arCOG00755">
    <property type="taxonomic scope" value="Archaea"/>
</dbReference>
<dbReference type="GeneID" id="10669330"/>
<dbReference type="AlphaFoldDB" id="F6D4G8"/>
<evidence type="ECO:0000313" key="7">
    <source>
        <dbReference type="EMBL" id="AEG18831.1"/>
    </source>
</evidence>